<proteinExistence type="predicted"/>
<sequence>MKLLRFILTIYFIALLIMPCSDVKAESGKDNHTQISLNTEDSHSHNIDDGCSPFCFCSCCQITVTAFKMEPFLDVPLQVKAYFSKKILFHRNNIAYQVYDHIWQPPKI</sequence>
<dbReference type="OrthoDB" id="997115at2"/>
<dbReference type="Pfam" id="PF20365">
    <property type="entry name" value="DUF6660"/>
    <property type="match status" value="1"/>
</dbReference>
<keyword evidence="2" id="KW-1185">Reference proteome</keyword>
<evidence type="ECO:0000313" key="2">
    <source>
        <dbReference type="Proteomes" id="UP000184782"/>
    </source>
</evidence>
<accession>A0A1N6EBS8</accession>
<dbReference type="EMBL" id="FSRQ01000001">
    <property type="protein sequence ID" value="SIN80488.1"/>
    <property type="molecule type" value="Genomic_DNA"/>
</dbReference>
<dbReference type="AlphaFoldDB" id="A0A1N6EBS8"/>
<evidence type="ECO:0000313" key="1">
    <source>
        <dbReference type="EMBL" id="SIN80488.1"/>
    </source>
</evidence>
<dbReference type="Proteomes" id="UP000184782">
    <property type="component" value="Unassembled WGS sequence"/>
</dbReference>
<protein>
    <submittedName>
        <fullName evidence="1">Uncharacterized protein</fullName>
    </submittedName>
</protein>
<name>A0A1N6EBS8_9FLAO</name>
<gene>
    <name evidence="1" type="ORF">SAMN05421769_0134</name>
</gene>
<dbReference type="InterPro" id="IPR046601">
    <property type="entry name" value="DUF6660"/>
</dbReference>
<reference evidence="2" key="1">
    <citation type="submission" date="2016-12" db="EMBL/GenBank/DDBJ databases">
        <authorList>
            <person name="Varghese N."/>
            <person name="Submissions S."/>
        </authorList>
    </citation>
    <scope>NUCLEOTIDE SEQUENCE [LARGE SCALE GENOMIC DNA]</scope>
    <source>
        <strain evidence="2">DSM 16779</strain>
    </source>
</reference>
<dbReference type="STRING" id="59733.SAMN05421769_0134"/>
<organism evidence="1 2">
    <name type="scientific">Chryseobacterium scophthalmum</name>
    <dbReference type="NCBI Taxonomy" id="59733"/>
    <lineage>
        <taxon>Bacteria</taxon>
        <taxon>Pseudomonadati</taxon>
        <taxon>Bacteroidota</taxon>
        <taxon>Flavobacteriia</taxon>
        <taxon>Flavobacteriales</taxon>
        <taxon>Weeksellaceae</taxon>
        <taxon>Chryseobacterium group</taxon>
        <taxon>Chryseobacterium</taxon>
    </lineage>
</organism>
<dbReference type="RefSeq" id="WP_074228085.1">
    <property type="nucleotide sequence ID" value="NZ_FSRQ01000001.1"/>
</dbReference>